<feature type="DNA-binding region" description="H-T-H motif" evidence="2">
    <location>
        <begin position="38"/>
        <end position="57"/>
    </location>
</feature>
<keyword evidence="1 2" id="KW-0238">DNA-binding</keyword>
<evidence type="ECO:0000313" key="5">
    <source>
        <dbReference type="Proteomes" id="UP001206639"/>
    </source>
</evidence>
<dbReference type="Proteomes" id="UP001206639">
    <property type="component" value="Unassembled WGS sequence"/>
</dbReference>
<dbReference type="EMBL" id="JAODWD010000006">
    <property type="protein sequence ID" value="MCT7661352.1"/>
    <property type="molecule type" value="Genomic_DNA"/>
</dbReference>
<dbReference type="Gene3D" id="1.10.357.10">
    <property type="entry name" value="Tetracycline Repressor, domain 2"/>
    <property type="match status" value="1"/>
</dbReference>
<comment type="caution">
    <text evidence="4">The sequence shown here is derived from an EMBL/GenBank/DDBJ whole genome shotgun (WGS) entry which is preliminary data.</text>
</comment>
<evidence type="ECO:0000313" key="4">
    <source>
        <dbReference type="EMBL" id="MCT7661352.1"/>
    </source>
</evidence>
<organism evidence="4 5">
    <name type="scientific">Mycobacterium deserti</name>
    <dbReference type="NCBI Taxonomy" id="2978347"/>
    <lineage>
        <taxon>Bacteria</taxon>
        <taxon>Bacillati</taxon>
        <taxon>Actinomycetota</taxon>
        <taxon>Actinomycetes</taxon>
        <taxon>Mycobacteriales</taxon>
        <taxon>Mycobacteriaceae</taxon>
        <taxon>Mycobacterium</taxon>
    </lineage>
</organism>
<gene>
    <name evidence="4" type="ORF">N4S67_23380</name>
</gene>
<evidence type="ECO:0000256" key="1">
    <source>
        <dbReference type="ARBA" id="ARBA00023125"/>
    </source>
</evidence>
<sequence>MGRSYGGVSGADRQRERRSRLLEAALAVMAHDEWRTATVERLCSDAGLNKRYFYESFSDLDGVAEAVIDDISTSVRDATLLAVTAVVTEPIEQQALSSVSAAVHALVDDPRRARVLLGGVAASPAVHAHRAKVMRGLTAVLIEHARSVHGVELEHDALALVAPAFVVGGSAEAILSFVNGSISITVDELVVQLATLWLITGNGAAAVARSRLSDQAAGAQIDP</sequence>
<accession>A0ABT2MGF8</accession>
<protein>
    <submittedName>
        <fullName evidence="4">TetR/AcrR family transcriptional regulator</fullName>
    </submittedName>
</protein>
<dbReference type="RefSeq" id="WP_260995424.1">
    <property type="nucleotide sequence ID" value="NZ_JAODWD010000006.1"/>
</dbReference>
<evidence type="ECO:0000256" key="2">
    <source>
        <dbReference type="PROSITE-ProRule" id="PRU00335"/>
    </source>
</evidence>
<dbReference type="InterPro" id="IPR001647">
    <property type="entry name" value="HTH_TetR"/>
</dbReference>
<keyword evidence="5" id="KW-1185">Reference proteome</keyword>
<dbReference type="PROSITE" id="PS50977">
    <property type="entry name" value="HTH_TETR_2"/>
    <property type="match status" value="1"/>
</dbReference>
<evidence type="ECO:0000259" key="3">
    <source>
        <dbReference type="PROSITE" id="PS50977"/>
    </source>
</evidence>
<feature type="domain" description="HTH tetR-type" evidence="3">
    <location>
        <begin position="15"/>
        <end position="75"/>
    </location>
</feature>
<name>A0ABT2MGF8_9MYCO</name>
<reference evidence="5" key="1">
    <citation type="submission" date="2023-07" db="EMBL/GenBank/DDBJ databases">
        <authorList>
            <person name="Deng Y."/>
            <person name="Zhang Y.-Q."/>
        </authorList>
    </citation>
    <scope>NUCLEOTIDE SEQUENCE [LARGE SCALE GENOMIC DNA]</scope>
    <source>
        <strain evidence="5">CPCC 205710</strain>
    </source>
</reference>
<dbReference type="InterPro" id="IPR009057">
    <property type="entry name" value="Homeodomain-like_sf"/>
</dbReference>
<dbReference type="SUPFAM" id="SSF46689">
    <property type="entry name" value="Homeodomain-like"/>
    <property type="match status" value="1"/>
</dbReference>
<proteinExistence type="predicted"/>